<dbReference type="EMBL" id="FOMB01000019">
    <property type="protein sequence ID" value="SFD06848.1"/>
    <property type="molecule type" value="Genomic_DNA"/>
</dbReference>
<proteinExistence type="inferred from homology"/>
<comment type="similarity">
    <text evidence="2">Belongs to the thioredoxin family. DsbA subfamily.</text>
</comment>
<gene>
    <name evidence="6" type="ORF">SAMN04488059_11976</name>
</gene>
<sequence length="282" mass="28540">MKFTRRETLILAAAASALSLCGVATASAAEGDMIDVAKLMAPAGGIADHVQGSEDAPVTVIEYASPTCPHCADFSNNVLPSFVEAYVNTGKVRLISRPFVRNVLDAAVFMLAEASGPTNYHNVVATYFKTQNTWAASQTPRDAILEIAKQLGFTQETFDAALTNQALFTGMEAVREQALGEFGLAGTPTFYVNGKTLSGDKTLEQLAAEIDPLVPADFVASTPAAPVAPAAVPAAETPAATAPAPATDVAPPAGGAMAPAAPAGGAMAPAAPAGGAMAPATP</sequence>
<dbReference type="PANTHER" id="PTHR13887:SF56">
    <property type="entry name" value="THIOREDOXIN-LIKE REDUCTASE RV2466C"/>
    <property type="match status" value="1"/>
</dbReference>
<dbReference type="AlphaFoldDB" id="A0A1I1PGQ7"/>
<reference evidence="6 7" key="1">
    <citation type="submission" date="2016-10" db="EMBL/GenBank/DDBJ databases">
        <authorList>
            <person name="de Groot N.N."/>
        </authorList>
    </citation>
    <scope>NUCLEOTIDE SEQUENCE [LARGE SCALE GENOMIC DNA]</scope>
    <source>
        <strain evidence="6 7">CGMCC 1.10210</strain>
    </source>
</reference>
<feature type="signal peptide" evidence="4">
    <location>
        <begin position="1"/>
        <end position="28"/>
    </location>
</feature>
<dbReference type="SUPFAM" id="SSF52833">
    <property type="entry name" value="Thioredoxin-like"/>
    <property type="match status" value="1"/>
</dbReference>
<dbReference type="OrthoDB" id="8478320at2"/>
<name>A0A1I1PGQ7_9HYPH</name>
<dbReference type="Pfam" id="PF13462">
    <property type="entry name" value="Thioredoxin_4"/>
    <property type="match status" value="1"/>
</dbReference>
<feature type="region of interest" description="Disordered" evidence="3">
    <location>
        <begin position="257"/>
        <end position="282"/>
    </location>
</feature>
<dbReference type="Proteomes" id="UP000182258">
    <property type="component" value="Unassembled WGS sequence"/>
</dbReference>
<dbReference type="PROSITE" id="PS51352">
    <property type="entry name" value="THIOREDOXIN_2"/>
    <property type="match status" value="1"/>
</dbReference>
<feature type="chain" id="PRO_5010216799" evidence="4">
    <location>
        <begin position="29"/>
        <end position="282"/>
    </location>
</feature>
<accession>A0A1I1PGQ7</accession>
<comment type="function">
    <text evidence="1">May be required for disulfide bond formation in some proteins.</text>
</comment>
<dbReference type="RefSeq" id="WP_052952833.1">
    <property type="nucleotide sequence ID" value="NZ_FOMB01000019.1"/>
</dbReference>
<organism evidence="6 7">
    <name type="scientific">Devosia psychrophila</name>
    <dbReference type="NCBI Taxonomy" id="728005"/>
    <lineage>
        <taxon>Bacteria</taxon>
        <taxon>Pseudomonadati</taxon>
        <taxon>Pseudomonadota</taxon>
        <taxon>Alphaproteobacteria</taxon>
        <taxon>Hyphomicrobiales</taxon>
        <taxon>Devosiaceae</taxon>
        <taxon>Devosia</taxon>
    </lineage>
</organism>
<keyword evidence="6" id="KW-0413">Isomerase</keyword>
<evidence type="ECO:0000256" key="4">
    <source>
        <dbReference type="SAM" id="SignalP"/>
    </source>
</evidence>
<evidence type="ECO:0000313" key="7">
    <source>
        <dbReference type="Proteomes" id="UP000182258"/>
    </source>
</evidence>
<evidence type="ECO:0000259" key="5">
    <source>
        <dbReference type="PROSITE" id="PS51352"/>
    </source>
</evidence>
<dbReference type="GO" id="GO:0016853">
    <property type="term" value="F:isomerase activity"/>
    <property type="evidence" value="ECO:0007669"/>
    <property type="project" value="UniProtKB-KW"/>
</dbReference>
<protein>
    <submittedName>
        <fullName evidence="6">Protein-disulfide isomerase</fullName>
    </submittedName>
</protein>
<dbReference type="InterPro" id="IPR013766">
    <property type="entry name" value="Thioredoxin_domain"/>
</dbReference>
<evidence type="ECO:0000256" key="2">
    <source>
        <dbReference type="ARBA" id="ARBA00005791"/>
    </source>
</evidence>
<dbReference type="Gene3D" id="3.40.30.10">
    <property type="entry name" value="Glutaredoxin"/>
    <property type="match status" value="1"/>
</dbReference>
<evidence type="ECO:0000256" key="1">
    <source>
        <dbReference type="ARBA" id="ARBA00003565"/>
    </source>
</evidence>
<dbReference type="InterPro" id="IPR036249">
    <property type="entry name" value="Thioredoxin-like_sf"/>
</dbReference>
<feature type="domain" description="Thioredoxin" evidence="5">
    <location>
        <begin position="9"/>
        <end position="215"/>
    </location>
</feature>
<dbReference type="PANTHER" id="PTHR13887">
    <property type="entry name" value="GLUTATHIONE S-TRANSFERASE KAPPA"/>
    <property type="match status" value="1"/>
</dbReference>
<dbReference type="InterPro" id="IPR012336">
    <property type="entry name" value="Thioredoxin-like_fold"/>
</dbReference>
<evidence type="ECO:0000313" key="6">
    <source>
        <dbReference type="EMBL" id="SFD06848.1"/>
    </source>
</evidence>
<keyword evidence="4" id="KW-0732">Signal</keyword>
<evidence type="ECO:0000256" key="3">
    <source>
        <dbReference type="SAM" id="MobiDB-lite"/>
    </source>
</evidence>
<dbReference type="STRING" id="728005.SAMN04488059_11976"/>